<dbReference type="KEGG" id="loa:LOAG_18967"/>
<evidence type="ECO:0000313" key="2">
    <source>
        <dbReference type="EMBL" id="EJD73617.1"/>
    </source>
</evidence>
<organism evidence="2">
    <name type="scientific">Loa loa</name>
    <name type="common">Eye worm</name>
    <name type="synonym">Filaria loa</name>
    <dbReference type="NCBI Taxonomy" id="7209"/>
    <lineage>
        <taxon>Eukaryota</taxon>
        <taxon>Metazoa</taxon>
        <taxon>Ecdysozoa</taxon>
        <taxon>Nematoda</taxon>
        <taxon>Chromadorea</taxon>
        <taxon>Rhabditida</taxon>
        <taxon>Spirurina</taxon>
        <taxon>Spiruromorpha</taxon>
        <taxon>Filarioidea</taxon>
        <taxon>Onchocercidae</taxon>
        <taxon>Loa</taxon>
    </lineage>
</organism>
<dbReference type="OMA" id="PCKSKEM"/>
<dbReference type="AlphaFoldDB" id="A0A1S0UFF8"/>
<dbReference type="EMBL" id="JH712828">
    <property type="protein sequence ID" value="EJD73617.1"/>
    <property type="molecule type" value="Genomic_DNA"/>
</dbReference>
<reference evidence="2" key="1">
    <citation type="submission" date="2012-04" db="EMBL/GenBank/DDBJ databases">
        <title>The Genome Sequence of Loa loa.</title>
        <authorList>
            <consortium name="The Broad Institute Genome Sequencing Platform"/>
            <consortium name="Broad Institute Genome Sequencing Center for Infectious Disease"/>
            <person name="Nutman T.B."/>
            <person name="Fink D.L."/>
            <person name="Russ C."/>
            <person name="Young S."/>
            <person name="Zeng Q."/>
            <person name="Gargeya S."/>
            <person name="Alvarado L."/>
            <person name="Berlin A."/>
            <person name="Chapman S.B."/>
            <person name="Chen Z."/>
            <person name="Freedman E."/>
            <person name="Gellesch M."/>
            <person name="Goldberg J."/>
            <person name="Griggs A."/>
            <person name="Gujja S."/>
            <person name="Heilman E.R."/>
            <person name="Heiman D."/>
            <person name="Howarth C."/>
            <person name="Mehta T."/>
            <person name="Neiman D."/>
            <person name="Pearson M."/>
            <person name="Roberts A."/>
            <person name="Saif S."/>
            <person name="Shea T."/>
            <person name="Shenoy N."/>
            <person name="Sisk P."/>
            <person name="Stolte C."/>
            <person name="Sykes S."/>
            <person name="White J."/>
            <person name="Yandava C."/>
            <person name="Haas B."/>
            <person name="Henn M.R."/>
            <person name="Nusbaum C."/>
            <person name="Birren B."/>
        </authorList>
    </citation>
    <scope>NUCLEOTIDE SEQUENCE [LARGE SCALE GENOMIC DNA]</scope>
</reference>
<evidence type="ECO:0000256" key="1">
    <source>
        <dbReference type="SAM" id="Phobius"/>
    </source>
</evidence>
<name>A0A1S0UFF8_LOALO</name>
<dbReference type="GeneID" id="31252096"/>
<keyword evidence="1" id="KW-0472">Membrane</keyword>
<dbReference type="InParanoid" id="A0A1S0UFF8"/>
<dbReference type="SUPFAM" id="SSF161008">
    <property type="entry name" value="Viral glycoprotein ectodomain-like"/>
    <property type="match status" value="1"/>
</dbReference>
<protein>
    <submittedName>
        <fullName evidence="2">Uncharacterized protein</fullName>
    </submittedName>
</protein>
<accession>A0A1S0UFF8</accession>
<feature type="transmembrane region" description="Helical" evidence="1">
    <location>
        <begin position="200"/>
        <end position="221"/>
    </location>
</feature>
<gene>
    <name evidence="2" type="ORF">LOAG_18967</name>
</gene>
<proteinExistence type="predicted"/>
<sequence length="267" mass="31232">MDNNIVIDKIKISNLYQDTNQMTSTYKGLLMMENTKEKGTDPENTKLQYLYNILQEQFQQKFNEIYQNSCRNRNNLLTLIEWISHDNPTVAANLILQRNDVTAKHINGSLQIAPCKANNLELKLIKFISGIIDHFEIERINAELEILSQQRNYSNYQSKRPEWNIWKEINQEGTELSEQIGDGVNKMTELIQEELDNFVMHWRLIIFGVCVFIICLVIIIIKVKVELLCFIFHFSCIKRSNRTTNPTEIELAVSLKTKIHLLNDQII</sequence>
<keyword evidence="1" id="KW-1133">Transmembrane helix</keyword>
<dbReference type="Gene3D" id="1.20.5.1890">
    <property type="match status" value="1"/>
</dbReference>
<keyword evidence="1" id="KW-0812">Transmembrane</keyword>
<dbReference type="CTD" id="31252096"/>
<dbReference type="OrthoDB" id="5847693at2759"/>
<dbReference type="RefSeq" id="XP_020304573.1">
    <property type="nucleotide sequence ID" value="XM_020451628.1"/>
</dbReference>